<feature type="binding site" evidence="2">
    <location>
        <begin position="283"/>
        <end position="290"/>
    </location>
    <ligand>
        <name>ATP</name>
        <dbReference type="ChEBI" id="CHEBI:30616"/>
    </ligand>
</feature>
<evidence type="ECO:0000259" key="3">
    <source>
        <dbReference type="PROSITE" id="PS51459"/>
    </source>
</evidence>
<proteinExistence type="predicted"/>
<organism evidence="4 5">
    <name type="scientific">Candidatus Falkowbacteria bacterium CG23_combo_of_CG06-09_8_20_14_all_49_15</name>
    <dbReference type="NCBI Taxonomy" id="1974572"/>
    <lineage>
        <taxon>Bacteria</taxon>
        <taxon>Candidatus Falkowiibacteriota</taxon>
    </lineage>
</organism>
<dbReference type="Proteomes" id="UP000230729">
    <property type="component" value="Unassembled WGS sequence"/>
</dbReference>
<sequence>MIYKINLPDISNIKVERILDLLKRKESKDIIFGSIYPDYLCWDKVKYNKHIPADMTQEEAWALVKYARNNLMFKYESVIHNEKGKNFSWLYNFPKFEQFFHEIDLDLGGNLLATKKDIDDQLRHKFIARGIMEEAIASSQLEGANTTRKAAKQMLMEGRKPKTKDERMVLNSYQAMKLVEEELKDKKLSYDLLMQLHATITKKTLDNEKDEGKIRGEGDDVYVMNSTDGTIYHVAPDYKFIKKEIEKLIGYANDDLEDKFFVHPVIKAILLHFWVAYLHPFADGNGRMARVLFYWYLLRKNYWGFAYLPLSRIIKNSWGQYRDAYIYTEQDDNDLTYFIDYNIRKIQQAKREFENYVEEKKKENIKMARVSQLKYGLNERQVSLLKYFYKSKDASTTVKIYLNINEISRATAIADLKELVKNEFLSRKKIGKEVHFYPAEKVGKLFN</sequence>
<feature type="binding site" evidence="2">
    <location>
        <begin position="223"/>
        <end position="233"/>
    </location>
    <ligand>
        <name>ATP</name>
        <dbReference type="ChEBI" id="CHEBI:30616"/>
    </ligand>
</feature>
<feature type="domain" description="Fido" evidence="3">
    <location>
        <begin position="188"/>
        <end position="344"/>
    </location>
</feature>
<dbReference type="InterPro" id="IPR003812">
    <property type="entry name" value="Fido"/>
</dbReference>
<dbReference type="InterPro" id="IPR040198">
    <property type="entry name" value="Fido_containing"/>
</dbReference>
<dbReference type="Pfam" id="PF02661">
    <property type="entry name" value="Fic"/>
    <property type="match status" value="1"/>
</dbReference>
<evidence type="ECO:0000313" key="4">
    <source>
        <dbReference type="EMBL" id="PIP33696.1"/>
    </source>
</evidence>
<comment type="caution">
    <text evidence="4">The sequence shown here is derived from an EMBL/GenBank/DDBJ whole genome shotgun (WGS) entry which is preliminary data.</text>
</comment>
<dbReference type="PROSITE" id="PS51459">
    <property type="entry name" value="FIDO"/>
    <property type="match status" value="1"/>
</dbReference>
<keyword evidence="2" id="KW-0547">Nucleotide-binding</keyword>
<dbReference type="EMBL" id="PCSD01000072">
    <property type="protein sequence ID" value="PIP33696.1"/>
    <property type="molecule type" value="Genomic_DNA"/>
</dbReference>
<name>A0A2G9ZKJ4_9BACT</name>
<dbReference type="AlphaFoldDB" id="A0A2G9ZKJ4"/>
<reference evidence="4 5" key="1">
    <citation type="submission" date="2017-09" db="EMBL/GenBank/DDBJ databases">
        <title>Depth-based differentiation of microbial function through sediment-hosted aquifers and enrichment of novel symbionts in the deep terrestrial subsurface.</title>
        <authorList>
            <person name="Probst A.J."/>
            <person name="Ladd B."/>
            <person name="Jarett J.K."/>
            <person name="Geller-Mcgrath D.E."/>
            <person name="Sieber C.M."/>
            <person name="Emerson J.B."/>
            <person name="Anantharaman K."/>
            <person name="Thomas B.C."/>
            <person name="Malmstrom R."/>
            <person name="Stieglmeier M."/>
            <person name="Klingl A."/>
            <person name="Woyke T."/>
            <person name="Ryan C.M."/>
            <person name="Banfield J.F."/>
        </authorList>
    </citation>
    <scope>NUCLEOTIDE SEQUENCE [LARGE SCALE GENOMIC DNA]</scope>
    <source>
        <strain evidence="4">CG23_combo_of_CG06-09_8_20_14_all_49_15</strain>
    </source>
</reference>
<evidence type="ECO:0000313" key="5">
    <source>
        <dbReference type="Proteomes" id="UP000230729"/>
    </source>
</evidence>
<gene>
    <name evidence="4" type="ORF">COX22_03045</name>
</gene>
<dbReference type="PANTHER" id="PTHR13504:SF38">
    <property type="entry name" value="FIDO DOMAIN-CONTAINING PROTEIN"/>
    <property type="match status" value="1"/>
</dbReference>
<dbReference type="PANTHER" id="PTHR13504">
    <property type="entry name" value="FIDO DOMAIN-CONTAINING PROTEIN DDB_G0283145"/>
    <property type="match status" value="1"/>
</dbReference>
<accession>A0A2G9ZKJ4</accession>
<dbReference type="GO" id="GO:0005524">
    <property type="term" value="F:ATP binding"/>
    <property type="evidence" value="ECO:0007669"/>
    <property type="project" value="UniProtKB-KW"/>
</dbReference>
<protein>
    <recommendedName>
        <fullName evidence="3">Fido domain-containing protein</fullName>
    </recommendedName>
</protein>
<evidence type="ECO:0000256" key="1">
    <source>
        <dbReference type="PIRSR" id="PIRSR640198-1"/>
    </source>
</evidence>
<dbReference type="InterPro" id="IPR036597">
    <property type="entry name" value="Fido-like_dom_sf"/>
</dbReference>
<dbReference type="SUPFAM" id="SSF140931">
    <property type="entry name" value="Fic-like"/>
    <property type="match status" value="1"/>
</dbReference>
<keyword evidence="2" id="KW-0067">ATP-binding</keyword>
<evidence type="ECO:0000256" key="2">
    <source>
        <dbReference type="PIRSR" id="PIRSR640198-2"/>
    </source>
</evidence>
<feature type="active site" evidence="1">
    <location>
        <position position="279"/>
    </location>
</feature>
<dbReference type="Gene3D" id="1.10.3290.10">
    <property type="entry name" value="Fido-like domain"/>
    <property type="match status" value="1"/>
</dbReference>